<keyword evidence="2" id="KW-1185">Reference proteome</keyword>
<dbReference type="AlphaFoldDB" id="A0AAW2G2N2"/>
<protein>
    <submittedName>
        <fullName evidence="1">Uncharacterized protein</fullName>
    </submittedName>
</protein>
<organism evidence="1 2">
    <name type="scientific">Cardiocondyla obscurior</name>
    <dbReference type="NCBI Taxonomy" id="286306"/>
    <lineage>
        <taxon>Eukaryota</taxon>
        <taxon>Metazoa</taxon>
        <taxon>Ecdysozoa</taxon>
        <taxon>Arthropoda</taxon>
        <taxon>Hexapoda</taxon>
        <taxon>Insecta</taxon>
        <taxon>Pterygota</taxon>
        <taxon>Neoptera</taxon>
        <taxon>Endopterygota</taxon>
        <taxon>Hymenoptera</taxon>
        <taxon>Apocrita</taxon>
        <taxon>Aculeata</taxon>
        <taxon>Formicoidea</taxon>
        <taxon>Formicidae</taxon>
        <taxon>Myrmicinae</taxon>
        <taxon>Cardiocondyla</taxon>
    </lineage>
</organism>
<proteinExistence type="predicted"/>
<dbReference type="EMBL" id="JADYXP020000007">
    <property type="protein sequence ID" value="KAL0120742.1"/>
    <property type="molecule type" value="Genomic_DNA"/>
</dbReference>
<evidence type="ECO:0000313" key="2">
    <source>
        <dbReference type="Proteomes" id="UP001430953"/>
    </source>
</evidence>
<reference evidence="1 2" key="1">
    <citation type="submission" date="2023-03" db="EMBL/GenBank/DDBJ databases">
        <title>High recombination rates correlate with genetic variation in Cardiocondyla obscurior ants.</title>
        <authorList>
            <person name="Errbii M."/>
        </authorList>
    </citation>
    <scope>NUCLEOTIDE SEQUENCE [LARGE SCALE GENOMIC DNA]</scope>
    <source>
        <strain evidence="1">Alpha-2009</strain>
        <tissue evidence="1">Whole body</tissue>
    </source>
</reference>
<evidence type="ECO:0000313" key="1">
    <source>
        <dbReference type="EMBL" id="KAL0120742.1"/>
    </source>
</evidence>
<comment type="caution">
    <text evidence="1">The sequence shown here is derived from an EMBL/GenBank/DDBJ whole genome shotgun (WGS) entry which is preliminary data.</text>
</comment>
<gene>
    <name evidence="1" type="ORF">PUN28_008424</name>
</gene>
<dbReference type="Proteomes" id="UP001430953">
    <property type="component" value="Unassembled WGS sequence"/>
</dbReference>
<accession>A0AAW2G2N2</accession>
<sequence>MPRRRGVKQQRVKSNAHQRVNTLSVFNCRFLPRLHTSPSRTIGTKIQRVLSVDYQFHISSLINILKYIKF</sequence>
<name>A0AAW2G2N2_9HYME</name>